<feature type="binding site" evidence="11">
    <location>
        <position position="453"/>
    </location>
    <ligand>
        <name>Mg(2+)</name>
        <dbReference type="ChEBI" id="CHEBI:18420"/>
    </ligand>
</feature>
<dbReference type="GO" id="GO:0000949">
    <property type="term" value="P:aromatic amino acid family catabolic process to alcohol via Ehrlich pathway"/>
    <property type="evidence" value="ECO:0007669"/>
    <property type="project" value="TreeGrafter"/>
</dbReference>
<dbReference type="Proteomes" id="UP000028864">
    <property type="component" value="Unassembled WGS sequence"/>
</dbReference>
<comment type="function">
    <text evidence="3">Decarboxylates branched-chain and aromatic alpha-keto acids to aldehydes.</text>
</comment>
<dbReference type="CDD" id="cd07038">
    <property type="entry name" value="TPP_PYR_PDC_IPDC_like"/>
    <property type="match status" value="1"/>
</dbReference>
<dbReference type="EMBL" id="LK021337">
    <property type="protein sequence ID" value="CDQ43701.1"/>
    <property type="molecule type" value="Genomic_DNA"/>
</dbReference>
<evidence type="ECO:0000259" key="14">
    <source>
        <dbReference type="Pfam" id="PF02775"/>
    </source>
</evidence>
<dbReference type="Pfam" id="PF00205">
    <property type="entry name" value="TPP_enzyme_M"/>
    <property type="match status" value="1"/>
</dbReference>
<dbReference type="GO" id="GO:0005829">
    <property type="term" value="C:cytosol"/>
    <property type="evidence" value="ECO:0007669"/>
    <property type="project" value="TreeGrafter"/>
</dbReference>
<dbReference type="Gene3D" id="3.40.50.970">
    <property type="match status" value="2"/>
</dbReference>
<evidence type="ECO:0000256" key="6">
    <source>
        <dbReference type="ARBA" id="ARBA00022723"/>
    </source>
</evidence>
<dbReference type="PIRSF" id="PIRSF036565">
    <property type="entry name" value="Pyruvt_ip_decrb"/>
    <property type="match status" value="1"/>
</dbReference>
<dbReference type="PANTHER" id="PTHR43452:SF30">
    <property type="entry name" value="PYRUVATE DECARBOXYLASE ISOZYME 1-RELATED"/>
    <property type="match status" value="1"/>
</dbReference>
<evidence type="ECO:0000259" key="15">
    <source>
        <dbReference type="Pfam" id="PF02776"/>
    </source>
</evidence>
<dbReference type="InterPro" id="IPR047214">
    <property type="entry name" value="TPP_PDC_IPDC"/>
</dbReference>
<evidence type="ECO:0000256" key="5">
    <source>
        <dbReference type="ARBA" id="ARBA00020054"/>
    </source>
</evidence>
<evidence type="ECO:0000256" key="8">
    <source>
        <dbReference type="ARBA" id="ARBA00022842"/>
    </source>
</evidence>
<dbReference type="Pfam" id="PF02775">
    <property type="entry name" value="TPP_enzyme_C"/>
    <property type="match status" value="1"/>
</dbReference>
<evidence type="ECO:0000256" key="12">
    <source>
        <dbReference type="RuleBase" id="RU362132"/>
    </source>
</evidence>
<evidence type="ECO:0000256" key="10">
    <source>
        <dbReference type="ARBA" id="ARBA00023239"/>
    </source>
</evidence>
<proteinExistence type="inferred from homology"/>
<dbReference type="AlphaFoldDB" id="A0AAV2WHG2"/>
<dbReference type="FunFam" id="3.40.50.970:FF:000024">
    <property type="entry name" value="Pyruvate decarboxylase isozyme"/>
    <property type="match status" value="1"/>
</dbReference>
<protein>
    <recommendedName>
        <fullName evidence="5">Alpha-keto-acid decarboxylase</fullName>
    </recommendedName>
</protein>
<comment type="similarity">
    <text evidence="4 12">Belongs to the TPP enzyme family.</text>
</comment>
<dbReference type="InterPro" id="IPR012000">
    <property type="entry name" value="Thiamin_PyroP_enz_cen_dom"/>
</dbReference>
<evidence type="ECO:0000256" key="1">
    <source>
        <dbReference type="ARBA" id="ARBA00001920"/>
    </source>
</evidence>
<evidence type="ECO:0000256" key="9">
    <source>
        <dbReference type="ARBA" id="ARBA00023052"/>
    </source>
</evidence>
<keyword evidence="8 11" id="KW-0460">Magnesium</keyword>
<feature type="domain" description="Thiamine pyrophosphate enzyme N-terminal TPP-binding" evidence="15">
    <location>
        <begin position="1"/>
        <end position="111"/>
    </location>
</feature>
<evidence type="ECO:0000256" key="4">
    <source>
        <dbReference type="ARBA" id="ARBA00007812"/>
    </source>
</evidence>
<keyword evidence="7" id="KW-0210">Decarboxylase</keyword>
<keyword evidence="10" id="KW-0456">Lyase</keyword>
<dbReference type="Pfam" id="PF02776">
    <property type="entry name" value="TPP_enzyme_N"/>
    <property type="match status" value="1"/>
</dbReference>
<dbReference type="SUPFAM" id="SSF52467">
    <property type="entry name" value="DHS-like NAD/FAD-binding domain"/>
    <property type="match status" value="1"/>
</dbReference>
<organism evidence="16 17">
    <name type="scientific">Mycolicibacterium neoaurum</name>
    <name type="common">Mycobacterium neoaurum</name>
    <dbReference type="NCBI Taxonomy" id="1795"/>
    <lineage>
        <taxon>Bacteria</taxon>
        <taxon>Bacillati</taxon>
        <taxon>Actinomycetota</taxon>
        <taxon>Actinomycetes</taxon>
        <taxon>Mycobacteriales</taxon>
        <taxon>Mycobacteriaceae</taxon>
        <taxon>Mycolicibacterium</taxon>
    </lineage>
</organism>
<sequence length="549" mass="59300">MNIGEFLLRRLAEVGTTHAFGVPGDYNMSFLEQLEAHPTMRWMGNCNELNAAYAADGYARSGKPGVLITTYGVGCLSALNGVAGAYCEHIPLIHISGAPPAHAVRDRKSLHHSLLDGGYRNVHRAFAEFTEYSATISTDNAVEVIDHALRAAFRSRRPVRLELPSDLTHVDIATPEDALAIGDAEPAHREVLAAAGQLSEMLSRAHRPVLVFDAAAVRWGALPAIERFCAQRDIPYFCTLPAVHYADPTAEQYQGMLPGSAGQPIFDDSDLVITCGFTRSDVTTACFTLDFAGRSVVRLEPTYIQFSDSTVYYGTTIDAVLDSVDSAAGPRWWPTTARGRAVEPGGGELTEEFFFGQLQRFLRGGDVLVAETGTSAQNTVGMSLPEGVSYINQSSWGSIGYALPALFGSLVARPDRRHVLCTGDGSFQVTVQELSSVIRHGFAPVIFLLNNRGYTIERSILGATSAYNDVADWAYPDVPRAFGIDDDRLLTAVCNTRSELQDALAAAADTDRLVFIEVALQPLDMTAATAAVGEATRVFDYGVNGPPNR</sequence>
<reference evidence="16" key="1">
    <citation type="submission" date="2014-05" db="EMBL/GenBank/DDBJ databases">
        <authorList>
            <person name="Urmite Genomes"/>
        </authorList>
    </citation>
    <scope>NUCLEOTIDE SEQUENCE</scope>
    <source>
        <strain evidence="16">DSM 44074</strain>
    </source>
</reference>
<dbReference type="GO" id="GO:0004737">
    <property type="term" value="F:pyruvate decarboxylase activity"/>
    <property type="evidence" value="ECO:0007669"/>
    <property type="project" value="TreeGrafter"/>
</dbReference>
<accession>A0AAV2WHG2</accession>
<evidence type="ECO:0000313" key="16">
    <source>
        <dbReference type="EMBL" id="CDQ43701.1"/>
    </source>
</evidence>
<comment type="cofactor">
    <cofactor evidence="1">
        <name>a metal cation</name>
        <dbReference type="ChEBI" id="CHEBI:25213"/>
    </cofactor>
</comment>
<keyword evidence="9 12" id="KW-0786">Thiamine pyrophosphate</keyword>
<dbReference type="Gene3D" id="3.40.50.1220">
    <property type="entry name" value="TPP-binding domain"/>
    <property type="match status" value="1"/>
</dbReference>
<dbReference type="InterPro" id="IPR047213">
    <property type="entry name" value="TPP_PYR_PDC_IPDC-like"/>
</dbReference>
<reference evidence="16" key="2">
    <citation type="submission" date="2015-09" db="EMBL/GenBank/DDBJ databases">
        <title>Draft genome sequence of Mycobacterium neoaurum DSM 44074.</title>
        <authorList>
            <person name="Croce O."/>
            <person name="Robert C."/>
            <person name="Raoult D."/>
            <person name="Drancourt M."/>
        </authorList>
    </citation>
    <scope>NUCLEOTIDE SEQUENCE</scope>
    <source>
        <strain evidence="16">DSM 44074</strain>
    </source>
</reference>
<dbReference type="InterPro" id="IPR012110">
    <property type="entry name" value="PDC/IPDC-like"/>
</dbReference>
<dbReference type="SUPFAM" id="SSF52518">
    <property type="entry name" value="Thiamin diphosphate-binding fold (THDP-binding)"/>
    <property type="match status" value="2"/>
</dbReference>
<gene>
    <name evidence="16" type="ORF">BN1047_01572</name>
</gene>
<dbReference type="InterPro" id="IPR011766">
    <property type="entry name" value="TPP_enzyme_TPP-bd"/>
</dbReference>
<feature type="domain" description="Thiamine pyrophosphate enzyme central" evidence="13">
    <location>
        <begin position="198"/>
        <end position="307"/>
    </location>
</feature>
<evidence type="ECO:0000256" key="2">
    <source>
        <dbReference type="ARBA" id="ARBA00001964"/>
    </source>
</evidence>
<dbReference type="RefSeq" id="WP_030134089.1">
    <property type="nucleotide sequence ID" value="NZ_JAKNRE010000009.1"/>
</dbReference>
<evidence type="ECO:0000256" key="7">
    <source>
        <dbReference type="ARBA" id="ARBA00022793"/>
    </source>
</evidence>
<dbReference type="GO" id="GO:0030976">
    <property type="term" value="F:thiamine pyrophosphate binding"/>
    <property type="evidence" value="ECO:0007669"/>
    <property type="project" value="InterPro"/>
</dbReference>
<evidence type="ECO:0000313" key="17">
    <source>
        <dbReference type="Proteomes" id="UP000028864"/>
    </source>
</evidence>
<feature type="domain" description="Thiamine pyrophosphate enzyme TPP-binding" evidence="14">
    <location>
        <begin position="385"/>
        <end position="518"/>
    </location>
</feature>
<evidence type="ECO:0000259" key="13">
    <source>
        <dbReference type="Pfam" id="PF00205"/>
    </source>
</evidence>
<dbReference type="InterPro" id="IPR029061">
    <property type="entry name" value="THDP-binding"/>
</dbReference>
<feature type="binding site" evidence="11">
    <location>
        <position position="451"/>
    </location>
    <ligand>
        <name>Mg(2+)</name>
        <dbReference type="ChEBI" id="CHEBI:18420"/>
    </ligand>
</feature>
<dbReference type="InterPro" id="IPR029035">
    <property type="entry name" value="DHS-like_NAD/FAD-binding_dom"/>
</dbReference>
<dbReference type="FunFam" id="3.40.50.970:FF:000019">
    <property type="entry name" value="Pyruvate decarboxylase isozyme"/>
    <property type="match status" value="1"/>
</dbReference>
<dbReference type="PANTHER" id="PTHR43452">
    <property type="entry name" value="PYRUVATE DECARBOXYLASE"/>
    <property type="match status" value="1"/>
</dbReference>
<feature type="binding site" evidence="11">
    <location>
        <position position="424"/>
    </location>
    <ligand>
        <name>Mg(2+)</name>
        <dbReference type="ChEBI" id="CHEBI:18420"/>
    </ligand>
</feature>
<dbReference type="GO" id="GO:0000287">
    <property type="term" value="F:magnesium ion binding"/>
    <property type="evidence" value="ECO:0007669"/>
    <property type="project" value="InterPro"/>
</dbReference>
<evidence type="ECO:0000256" key="3">
    <source>
        <dbReference type="ARBA" id="ARBA00002938"/>
    </source>
</evidence>
<keyword evidence="6 11" id="KW-0479">Metal-binding</keyword>
<name>A0AAV2WHG2_MYCNE</name>
<comment type="cofactor">
    <cofactor evidence="11">
        <name>Mg(2+)</name>
        <dbReference type="ChEBI" id="CHEBI:18420"/>
    </cofactor>
    <text evidence="11">Binds 1 Mg(2+) per subunit.</text>
</comment>
<dbReference type="InterPro" id="IPR012001">
    <property type="entry name" value="Thiamin_PyroP_enz_TPP-bd_dom"/>
</dbReference>
<dbReference type="CDD" id="cd02005">
    <property type="entry name" value="TPP_PDC_IPDC"/>
    <property type="match status" value="1"/>
</dbReference>
<comment type="cofactor">
    <cofactor evidence="2">
        <name>thiamine diphosphate</name>
        <dbReference type="ChEBI" id="CHEBI:58937"/>
    </cofactor>
</comment>
<evidence type="ECO:0000256" key="11">
    <source>
        <dbReference type="PIRSR" id="PIRSR036565-2"/>
    </source>
</evidence>